<keyword evidence="4" id="KW-1134">Transmembrane beta strand</keyword>
<dbReference type="GO" id="GO:1990281">
    <property type="term" value="C:efflux pump complex"/>
    <property type="evidence" value="ECO:0007669"/>
    <property type="project" value="TreeGrafter"/>
</dbReference>
<dbReference type="EMBL" id="QFQP01000002">
    <property type="protein sequence ID" value="PZR17387.1"/>
    <property type="molecule type" value="Genomic_DNA"/>
</dbReference>
<evidence type="ECO:0000313" key="8">
    <source>
        <dbReference type="EMBL" id="PZR17387.1"/>
    </source>
</evidence>
<dbReference type="GO" id="GO:0009279">
    <property type="term" value="C:cell outer membrane"/>
    <property type="evidence" value="ECO:0007669"/>
    <property type="project" value="UniProtKB-SubCell"/>
</dbReference>
<keyword evidence="5" id="KW-0812">Transmembrane</keyword>
<dbReference type="Gene3D" id="1.20.1600.10">
    <property type="entry name" value="Outer membrane efflux proteins (OEP)"/>
    <property type="match status" value="1"/>
</dbReference>
<dbReference type="InterPro" id="IPR051906">
    <property type="entry name" value="TolC-like"/>
</dbReference>
<evidence type="ECO:0000313" key="9">
    <source>
        <dbReference type="Proteomes" id="UP000249061"/>
    </source>
</evidence>
<keyword evidence="7" id="KW-0998">Cell outer membrane</keyword>
<proteinExistence type="inferred from homology"/>
<gene>
    <name evidence="8" type="ORF">DI536_03435</name>
</gene>
<accession>A0A2W5TTR1</accession>
<comment type="caution">
    <text evidence="8">The sequence shown here is derived from an EMBL/GenBank/DDBJ whole genome shotgun (WGS) entry which is preliminary data.</text>
</comment>
<evidence type="ECO:0000256" key="1">
    <source>
        <dbReference type="ARBA" id="ARBA00004442"/>
    </source>
</evidence>
<evidence type="ECO:0008006" key="10">
    <source>
        <dbReference type="Google" id="ProtNLM"/>
    </source>
</evidence>
<dbReference type="InterPro" id="IPR003423">
    <property type="entry name" value="OMP_efflux"/>
</dbReference>
<dbReference type="GO" id="GO:0015562">
    <property type="term" value="F:efflux transmembrane transporter activity"/>
    <property type="evidence" value="ECO:0007669"/>
    <property type="project" value="InterPro"/>
</dbReference>
<evidence type="ECO:0000256" key="6">
    <source>
        <dbReference type="ARBA" id="ARBA00023136"/>
    </source>
</evidence>
<comment type="similarity">
    <text evidence="2">Belongs to the outer membrane factor (OMF) (TC 1.B.17) family.</text>
</comment>
<reference evidence="8 9" key="1">
    <citation type="submission" date="2017-08" db="EMBL/GenBank/DDBJ databases">
        <title>Infants hospitalized years apart are colonized by the same room-sourced microbial strains.</title>
        <authorList>
            <person name="Brooks B."/>
            <person name="Olm M.R."/>
            <person name="Firek B.A."/>
            <person name="Baker R."/>
            <person name="Thomas B.C."/>
            <person name="Morowitz M.J."/>
            <person name="Banfield J.F."/>
        </authorList>
    </citation>
    <scope>NUCLEOTIDE SEQUENCE [LARGE SCALE GENOMIC DNA]</scope>
    <source>
        <strain evidence="8">S2_003_000_R2_14</strain>
    </source>
</reference>
<organism evidence="8 9">
    <name type="scientific">Archangium gephyra</name>
    <dbReference type="NCBI Taxonomy" id="48"/>
    <lineage>
        <taxon>Bacteria</taxon>
        <taxon>Pseudomonadati</taxon>
        <taxon>Myxococcota</taxon>
        <taxon>Myxococcia</taxon>
        <taxon>Myxococcales</taxon>
        <taxon>Cystobacterineae</taxon>
        <taxon>Archangiaceae</taxon>
        <taxon>Archangium</taxon>
    </lineage>
</organism>
<comment type="subcellular location">
    <subcellularLocation>
        <location evidence="1">Cell outer membrane</location>
    </subcellularLocation>
</comment>
<keyword evidence="6" id="KW-0472">Membrane</keyword>
<dbReference type="AlphaFoldDB" id="A0A2W5TTR1"/>
<dbReference type="PANTHER" id="PTHR30026">
    <property type="entry name" value="OUTER MEMBRANE PROTEIN TOLC"/>
    <property type="match status" value="1"/>
</dbReference>
<keyword evidence="3" id="KW-0813">Transport</keyword>
<evidence type="ECO:0000256" key="7">
    <source>
        <dbReference type="ARBA" id="ARBA00023237"/>
    </source>
</evidence>
<dbReference type="Pfam" id="PF02321">
    <property type="entry name" value="OEP"/>
    <property type="match status" value="2"/>
</dbReference>
<evidence type="ECO:0000256" key="2">
    <source>
        <dbReference type="ARBA" id="ARBA00007613"/>
    </source>
</evidence>
<dbReference type="PANTHER" id="PTHR30026:SF20">
    <property type="entry name" value="OUTER MEMBRANE PROTEIN TOLC"/>
    <property type="match status" value="1"/>
</dbReference>
<name>A0A2W5TTR1_9BACT</name>
<dbReference type="GO" id="GO:0015288">
    <property type="term" value="F:porin activity"/>
    <property type="evidence" value="ECO:0007669"/>
    <property type="project" value="TreeGrafter"/>
</dbReference>
<evidence type="ECO:0000256" key="3">
    <source>
        <dbReference type="ARBA" id="ARBA00022448"/>
    </source>
</evidence>
<evidence type="ECO:0000256" key="5">
    <source>
        <dbReference type="ARBA" id="ARBA00022692"/>
    </source>
</evidence>
<sequence>MISVLVAIQLAATPLTLEEVREQSRQQLDAVRAQIALERAGANEKTALAAILPQVNLNFGVGAAFAGPQRQLISFPDSTGAFVQQFRDIDNSIVRGNFNLSLQVQQLLYDGGRWWNQIARAGADSEAAKGQLQEQQLSSELEATRRFYTVVKAQLALKVLNETVARSKEQHERAKALYEAGRGTRGAVYDAATNVGNDEINVVRQKQSIVAARLALLQWLGRPDADIEAVPPADMTQPPEAVSADESVEKARSSRPLFKALEAQVRSAEYAITSARADYFPALSVSAGYTRNSPSADPFFTDFSRQHQLSAGVNLTWNLFNGFGHVANEDRAKLDLRTAQAQQKQQLVDLETEIRTAVQSVSTESEVLGIAERNLSAAQEQAKLEEERFAAGAGSSLEVRNAQIKYTQSQLSVLQGRADVATARAALARSVGGTQ</sequence>
<evidence type="ECO:0000256" key="4">
    <source>
        <dbReference type="ARBA" id="ARBA00022452"/>
    </source>
</evidence>
<dbReference type="SUPFAM" id="SSF56954">
    <property type="entry name" value="Outer membrane efflux proteins (OEP)"/>
    <property type="match status" value="1"/>
</dbReference>
<protein>
    <recommendedName>
        <fullName evidence="10">TolC family protein</fullName>
    </recommendedName>
</protein>
<dbReference type="Proteomes" id="UP000249061">
    <property type="component" value="Unassembled WGS sequence"/>
</dbReference>